<proteinExistence type="inferred from homology"/>
<comment type="catalytic activity">
    <reaction evidence="5">
        <text>glucuronate acceptor + UDP-alpha-D-glucuronate = acceptor beta-D-glucuronoside + UDP + H(+)</text>
        <dbReference type="Rhea" id="RHEA:21032"/>
        <dbReference type="ChEBI" id="CHEBI:15378"/>
        <dbReference type="ChEBI" id="CHEBI:58052"/>
        <dbReference type="ChEBI" id="CHEBI:58223"/>
        <dbReference type="ChEBI" id="CHEBI:132367"/>
        <dbReference type="ChEBI" id="CHEBI:132368"/>
        <dbReference type="EC" id="2.4.1.17"/>
    </reaction>
</comment>
<organism evidence="6 7">
    <name type="scientific">Meloidogyne graminicola</name>
    <dbReference type="NCBI Taxonomy" id="189291"/>
    <lineage>
        <taxon>Eukaryota</taxon>
        <taxon>Metazoa</taxon>
        <taxon>Ecdysozoa</taxon>
        <taxon>Nematoda</taxon>
        <taxon>Chromadorea</taxon>
        <taxon>Rhabditida</taxon>
        <taxon>Tylenchina</taxon>
        <taxon>Tylenchomorpha</taxon>
        <taxon>Tylenchoidea</taxon>
        <taxon>Meloidogynidae</taxon>
        <taxon>Meloidogyninae</taxon>
        <taxon>Meloidogyne</taxon>
    </lineage>
</organism>
<comment type="similarity">
    <text evidence="1">Belongs to the UDP-glycosyltransferase family.</text>
</comment>
<dbReference type="GO" id="GO:0015020">
    <property type="term" value="F:glucuronosyltransferase activity"/>
    <property type="evidence" value="ECO:0007669"/>
    <property type="project" value="UniProtKB-EC"/>
</dbReference>
<dbReference type="PANTHER" id="PTHR48043:SF145">
    <property type="entry name" value="FI06409P-RELATED"/>
    <property type="match status" value="1"/>
</dbReference>
<evidence type="ECO:0000313" key="6">
    <source>
        <dbReference type="EMBL" id="KAF7638807.1"/>
    </source>
</evidence>
<dbReference type="InterPro" id="IPR050271">
    <property type="entry name" value="UDP-glycosyltransferase"/>
</dbReference>
<comment type="caution">
    <text evidence="6">The sequence shown here is derived from an EMBL/GenBank/DDBJ whole genome shotgun (WGS) entry which is preliminary data.</text>
</comment>
<dbReference type="EC" id="2.4.1.17" evidence="2"/>
<dbReference type="SUPFAM" id="SSF53756">
    <property type="entry name" value="UDP-Glycosyltransferase/glycogen phosphorylase"/>
    <property type="match status" value="1"/>
</dbReference>
<keyword evidence="7" id="KW-1185">Reference proteome</keyword>
<reference evidence="6" key="1">
    <citation type="journal article" date="2020" name="Ecol. Evol.">
        <title>Genome structure and content of the rice root-knot nematode (Meloidogyne graminicola).</title>
        <authorList>
            <person name="Phan N.T."/>
            <person name="Danchin E.G.J."/>
            <person name="Klopp C."/>
            <person name="Perfus-Barbeoch L."/>
            <person name="Kozlowski D.K."/>
            <person name="Koutsovoulos G.D."/>
            <person name="Lopez-Roques C."/>
            <person name="Bouchez O."/>
            <person name="Zahm M."/>
            <person name="Besnard G."/>
            <person name="Bellafiore S."/>
        </authorList>
    </citation>
    <scope>NUCLEOTIDE SEQUENCE</scope>
    <source>
        <strain evidence="6">VN-18</strain>
    </source>
</reference>
<keyword evidence="4" id="KW-0808">Transferase</keyword>
<evidence type="ECO:0000256" key="3">
    <source>
        <dbReference type="ARBA" id="ARBA00022676"/>
    </source>
</evidence>
<protein>
    <recommendedName>
        <fullName evidence="2">glucuronosyltransferase</fullName>
        <ecNumber evidence="2">2.4.1.17</ecNumber>
    </recommendedName>
</protein>
<dbReference type="OrthoDB" id="416356at2759"/>
<evidence type="ECO:0000256" key="1">
    <source>
        <dbReference type="ARBA" id="ARBA00009995"/>
    </source>
</evidence>
<sequence>MAGPFAVFELLNIKNTINVSSGIFYPPYLQFFDIDIEQAFKILDEKQQRKEFASDVDYLTNYAKIPFTTLLEEGIITKIPDLINLFNKIKYHFVNQNEFGIFNDFPKSDKIVYIGGILVEEKGILNTQINRINDKCVVFLSFDFNTYKKYENYHRSYFKHMLEAFAEYKNKCSFKIQVDGNYLPGYMEIFPKVDKFFDTNDDQQEILSDPNIKVFVSKCDLNSLNNALYAGVPLLCIPFNEDEYYNSSIVEQLGIGIYAHKCSYDKVQNVFKENFKNALDGLIKNTNYLKTVQEKKEEISTEINKEDKFLEKITELIG</sequence>
<dbReference type="Pfam" id="PF00201">
    <property type="entry name" value="UDPGT"/>
    <property type="match status" value="1"/>
</dbReference>
<evidence type="ECO:0000256" key="2">
    <source>
        <dbReference type="ARBA" id="ARBA00012544"/>
    </source>
</evidence>
<accession>A0A8S9ZYU7</accession>
<dbReference type="AlphaFoldDB" id="A0A8S9ZYU7"/>
<dbReference type="Gene3D" id="3.40.50.2000">
    <property type="entry name" value="Glycogen Phosphorylase B"/>
    <property type="match status" value="1"/>
</dbReference>
<dbReference type="PANTHER" id="PTHR48043">
    <property type="entry name" value="EG:EG0003.4 PROTEIN-RELATED"/>
    <property type="match status" value="1"/>
</dbReference>
<evidence type="ECO:0000256" key="4">
    <source>
        <dbReference type="ARBA" id="ARBA00022679"/>
    </source>
</evidence>
<dbReference type="EMBL" id="JABEBT010000009">
    <property type="protein sequence ID" value="KAF7638807.1"/>
    <property type="molecule type" value="Genomic_DNA"/>
</dbReference>
<gene>
    <name evidence="6" type="ORF">Mgra_00001616</name>
</gene>
<dbReference type="InterPro" id="IPR002213">
    <property type="entry name" value="UDP_glucos_trans"/>
</dbReference>
<evidence type="ECO:0000256" key="5">
    <source>
        <dbReference type="ARBA" id="ARBA00047475"/>
    </source>
</evidence>
<dbReference type="Proteomes" id="UP000605970">
    <property type="component" value="Unassembled WGS sequence"/>
</dbReference>
<name>A0A8S9ZYU7_9BILA</name>
<dbReference type="EMBL" id="JABEBT010000009">
    <property type="protein sequence ID" value="KAF7638808.1"/>
    <property type="molecule type" value="Genomic_DNA"/>
</dbReference>
<keyword evidence="3" id="KW-0328">Glycosyltransferase</keyword>
<evidence type="ECO:0000313" key="7">
    <source>
        <dbReference type="Proteomes" id="UP000605970"/>
    </source>
</evidence>